<proteinExistence type="predicted"/>
<dbReference type="Pfam" id="PF12987">
    <property type="entry name" value="DUF3871"/>
    <property type="match status" value="1"/>
</dbReference>
<dbReference type="AlphaFoldDB" id="A0A5C0VKZ9"/>
<dbReference type="Proteomes" id="UP000323653">
    <property type="component" value="Chromosome"/>
</dbReference>
<dbReference type="RefSeq" id="WP_149075511.1">
    <property type="nucleotide sequence ID" value="NZ_CP043329.1"/>
</dbReference>
<sequence>MELLTINPPPILKQSSQKSFIVANTLASSYQEIRNNHIIPVFIKDNEPVISHADFIDVSNEIVHHVFQNETILSPSIRLSHPIKGRVPEAKNKPANQLLEEEKTIYYERMAFVIEVPTIRDTVSGNQLNLTIGGVKSYNLDNLYSKKGTDEHFKIFIGFENKVCTNMCVWSDGFIADLKVRSIHELTDAILNLITNYNAKQHLDNLNKFTNYTLTENQFAELIGKCRMYNYLPQNAKQEIQQLLFGDTQINSVAKDYYNDKSFCRSANGDIDLWRFYNLLTGANKSSYIDTFLDRGLNAYEFTNSIVNALESPKSNWFLN</sequence>
<name>A0A5C0VKZ9_9SPHI</name>
<dbReference type="KEGG" id="pej:FYC62_14965"/>
<evidence type="ECO:0000313" key="2">
    <source>
        <dbReference type="Proteomes" id="UP000323653"/>
    </source>
</evidence>
<keyword evidence="2" id="KW-1185">Reference proteome</keyword>
<evidence type="ECO:0000313" key="1">
    <source>
        <dbReference type="EMBL" id="QEK52819.1"/>
    </source>
</evidence>
<reference evidence="1 2" key="1">
    <citation type="submission" date="2019-08" db="EMBL/GenBank/DDBJ databases">
        <title>Pedobacter sp. nov., isolated from Han river, South Korea.</title>
        <authorList>
            <person name="Lee D.-H."/>
            <person name="Kim Y.-S."/>
            <person name="Hwang E.-M."/>
            <person name="Le Tran T.C."/>
            <person name="Cha C.-J."/>
        </authorList>
    </citation>
    <scope>NUCLEOTIDE SEQUENCE [LARGE SCALE GENOMIC DNA]</scope>
    <source>
        <strain evidence="1 2">CJ43</strain>
    </source>
</reference>
<protein>
    <submittedName>
        <fullName evidence="1">DUF3871 family protein</fullName>
    </submittedName>
</protein>
<dbReference type="InterPro" id="IPR024353">
    <property type="entry name" value="DUF3871"/>
</dbReference>
<gene>
    <name evidence="1" type="ORF">FYC62_14965</name>
</gene>
<accession>A0A5C0VKZ9</accession>
<dbReference type="EMBL" id="CP043329">
    <property type="protein sequence ID" value="QEK52819.1"/>
    <property type="molecule type" value="Genomic_DNA"/>
</dbReference>
<organism evidence="1 2">
    <name type="scientific">Pedobacter aquae</name>
    <dbReference type="NCBI Taxonomy" id="2605747"/>
    <lineage>
        <taxon>Bacteria</taxon>
        <taxon>Pseudomonadati</taxon>
        <taxon>Bacteroidota</taxon>
        <taxon>Sphingobacteriia</taxon>
        <taxon>Sphingobacteriales</taxon>
        <taxon>Sphingobacteriaceae</taxon>
        <taxon>Pedobacter</taxon>
    </lineage>
</organism>